<evidence type="ECO:0000256" key="5">
    <source>
        <dbReference type="SAM" id="MobiDB-lite"/>
    </source>
</evidence>
<gene>
    <name evidence="7" type="ORF">ACOF00016_LOCUS1614</name>
    <name evidence="8" type="ORF">ACOF00016_LOCUS1616</name>
</gene>
<evidence type="ECO:0000256" key="4">
    <source>
        <dbReference type="PROSITE-ProRule" id="PRU00091"/>
    </source>
</evidence>
<reference evidence="8" key="1">
    <citation type="submission" date="2021-01" db="EMBL/GenBank/DDBJ databases">
        <authorList>
            <person name="Corre E."/>
            <person name="Pelletier E."/>
            <person name="Niang G."/>
            <person name="Scheremetjew M."/>
            <person name="Finn R."/>
            <person name="Kale V."/>
            <person name="Holt S."/>
            <person name="Cochrane G."/>
            <person name="Meng A."/>
            <person name="Brown T."/>
            <person name="Cohen L."/>
        </authorList>
    </citation>
    <scope>NUCLEOTIDE SEQUENCE</scope>
    <source>
        <strain evidence="8">CCMP127</strain>
    </source>
</reference>
<evidence type="ECO:0000313" key="7">
    <source>
        <dbReference type="EMBL" id="CAE0403412.1"/>
    </source>
</evidence>
<feature type="domain" description="FYVE-type" evidence="6">
    <location>
        <begin position="43"/>
        <end position="160"/>
    </location>
</feature>
<dbReference type="InterPro" id="IPR011011">
    <property type="entry name" value="Znf_FYVE_PHD"/>
</dbReference>
<dbReference type="InterPro" id="IPR051702">
    <property type="entry name" value="SH3_domain_YSC84-like"/>
</dbReference>
<name>A0A6S8I7N2_9STRA</name>
<dbReference type="EMBL" id="HBIM01001844">
    <property type="protein sequence ID" value="CAE0403414.1"/>
    <property type="molecule type" value="Transcribed_RNA"/>
</dbReference>
<dbReference type="AlphaFoldDB" id="A0A6S8I7N2"/>
<dbReference type="PANTHER" id="PTHR15629">
    <property type="entry name" value="SH3YL1 PROTEIN"/>
    <property type="match status" value="1"/>
</dbReference>
<dbReference type="SUPFAM" id="SSF57903">
    <property type="entry name" value="FYVE/PHD zinc finger"/>
    <property type="match status" value="1"/>
</dbReference>
<organism evidence="8">
    <name type="scientific">Amphora coffeiformis</name>
    <dbReference type="NCBI Taxonomy" id="265554"/>
    <lineage>
        <taxon>Eukaryota</taxon>
        <taxon>Sar</taxon>
        <taxon>Stramenopiles</taxon>
        <taxon>Ochrophyta</taxon>
        <taxon>Bacillariophyta</taxon>
        <taxon>Bacillariophyceae</taxon>
        <taxon>Bacillariophycidae</taxon>
        <taxon>Thalassiophysales</taxon>
        <taxon>Catenulaceae</taxon>
        <taxon>Amphora</taxon>
    </lineage>
</organism>
<evidence type="ECO:0000256" key="2">
    <source>
        <dbReference type="ARBA" id="ARBA00022771"/>
    </source>
</evidence>
<keyword evidence="2 4" id="KW-0863">Zinc-finger</keyword>
<dbReference type="InterPro" id="IPR013083">
    <property type="entry name" value="Znf_RING/FYVE/PHD"/>
</dbReference>
<dbReference type="InterPro" id="IPR017455">
    <property type="entry name" value="Znf_FYVE-rel"/>
</dbReference>
<dbReference type="InterPro" id="IPR007461">
    <property type="entry name" value="Ysc84_actin-binding"/>
</dbReference>
<dbReference type="SMART" id="SM00064">
    <property type="entry name" value="FYVE"/>
    <property type="match status" value="1"/>
</dbReference>
<dbReference type="PANTHER" id="PTHR15629:SF2">
    <property type="entry name" value="SH3 DOMAIN-CONTAINING YSC84-LIKE PROTEIN 1"/>
    <property type="match status" value="1"/>
</dbReference>
<feature type="region of interest" description="Disordered" evidence="5">
    <location>
        <begin position="94"/>
        <end position="113"/>
    </location>
</feature>
<proteinExistence type="predicted"/>
<keyword evidence="1" id="KW-0479">Metal-binding</keyword>
<sequence length="506" mass="54418">MADRPTIAMLPPEDTGHEEEQQQQAVENSNHSVATLSSPWQFDDVEPACASCKAEFNPFNRRHHCRLCGKIFCNDCSNQRSLIPPSSIVLAPRAGKKTTSQQAAENSVSFTPEEDPDRMLTYLKGSADANEILYGKGLEERFKLAREPLRVCRGCFQKLAPLQEDLRASNSNAMRFNHIDPTDPRRLFNSPLAHTLGHEVRKAAYTLNNLLPQPKRMGAVVVPPSPQSEYTATPEMQQCKESCTAISPNLSQVDGVLVPTRLLEKAKGIAFLTVVKGGFGLAGVEFGTGLVVARLDGNRWSAPSAIGTAGVSWGALIGAQVSDHVFFLMTDHAVQMMFSNEGSVQLGADVGVSVGPLGRSLEGNVGAAVGNVAPIYTYSLSKGFYAGVSLDGKVIVTRNKVNEKFYGRSVSGREILAGAVPLPPAAQPLYEALARCHVYATGSKPQRQHGGALGAIDEQHQEEYEYGEFLAPGAADYVPNEVQQSALAADHHSVAGMSDITADPGY</sequence>
<dbReference type="PROSITE" id="PS50178">
    <property type="entry name" value="ZF_FYVE"/>
    <property type="match status" value="1"/>
</dbReference>
<evidence type="ECO:0000256" key="3">
    <source>
        <dbReference type="ARBA" id="ARBA00022833"/>
    </source>
</evidence>
<dbReference type="Pfam" id="PF04366">
    <property type="entry name" value="Ysc84"/>
    <property type="match status" value="1"/>
</dbReference>
<dbReference type="GO" id="GO:0008270">
    <property type="term" value="F:zinc ion binding"/>
    <property type="evidence" value="ECO:0007669"/>
    <property type="project" value="UniProtKB-KW"/>
</dbReference>
<evidence type="ECO:0000256" key="1">
    <source>
        <dbReference type="ARBA" id="ARBA00022723"/>
    </source>
</evidence>
<keyword evidence="3" id="KW-0862">Zinc</keyword>
<feature type="compositionally biased region" description="Polar residues" evidence="5">
    <location>
        <begin position="97"/>
        <end position="110"/>
    </location>
</feature>
<dbReference type="CDD" id="cd11526">
    <property type="entry name" value="SYLF_FYVE"/>
    <property type="match status" value="1"/>
</dbReference>
<dbReference type="EMBL" id="HBIM01001842">
    <property type="protein sequence ID" value="CAE0403412.1"/>
    <property type="molecule type" value="Transcribed_RNA"/>
</dbReference>
<evidence type="ECO:0000259" key="6">
    <source>
        <dbReference type="PROSITE" id="PS50178"/>
    </source>
</evidence>
<protein>
    <recommendedName>
        <fullName evidence="6">FYVE-type domain-containing protein</fullName>
    </recommendedName>
</protein>
<dbReference type="Pfam" id="PF01363">
    <property type="entry name" value="FYVE"/>
    <property type="match status" value="1"/>
</dbReference>
<evidence type="ECO:0000313" key="8">
    <source>
        <dbReference type="EMBL" id="CAE0403414.1"/>
    </source>
</evidence>
<dbReference type="InterPro" id="IPR000306">
    <property type="entry name" value="Znf_FYVE"/>
</dbReference>
<dbReference type="GO" id="GO:0035091">
    <property type="term" value="F:phosphatidylinositol binding"/>
    <property type="evidence" value="ECO:0007669"/>
    <property type="project" value="TreeGrafter"/>
</dbReference>
<dbReference type="Gene3D" id="3.30.40.10">
    <property type="entry name" value="Zinc/RING finger domain, C3HC4 (zinc finger)"/>
    <property type="match status" value="1"/>
</dbReference>
<accession>A0A6S8I7N2</accession>